<evidence type="ECO:0000313" key="3">
    <source>
        <dbReference type="Proteomes" id="UP000198953"/>
    </source>
</evidence>
<reference evidence="2 3" key="1">
    <citation type="submission" date="2016-10" db="EMBL/GenBank/DDBJ databases">
        <authorList>
            <person name="de Groot N.N."/>
        </authorList>
    </citation>
    <scope>NUCLEOTIDE SEQUENCE [LARGE SCALE GENOMIC DNA]</scope>
    <source>
        <strain evidence="2 3">DSM 43357</strain>
    </source>
</reference>
<dbReference type="InterPro" id="IPR002611">
    <property type="entry name" value="IstB_ATP-bd"/>
</dbReference>
<proteinExistence type="predicted"/>
<sequence length="186" mass="21064">MNDEHDLADWYAQRRRKRVADFKAKRPAKLRHSAALHEDIAQWGSRLFDQTAGNLMLFGPTGVAKTWSSWEVMERALKAGYSGEVLMLSQAEWQEIVGPPADRERLAAMRQADVLALDDLGSFRINDWTRELLLPVIDTRWAHNRPTIITSNLDDLDEKLGERITSRLADGATVVVLEGDDLRAGR</sequence>
<dbReference type="STRING" id="46177.SAMN05660976_08591"/>
<dbReference type="PANTHER" id="PTHR30050">
    <property type="entry name" value="CHROMOSOMAL REPLICATION INITIATOR PROTEIN DNAA"/>
    <property type="match status" value="1"/>
</dbReference>
<dbReference type="OrthoDB" id="9770694at2"/>
<keyword evidence="3" id="KW-1185">Reference proteome</keyword>
<evidence type="ECO:0000259" key="1">
    <source>
        <dbReference type="Pfam" id="PF01695"/>
    </source>
</evidence>
<evidence type="ECO:0000313" key="2">
    <source>
        <dbReference type="EMBL" id="SEN91573.1"/>
    </source>
</evidence>
<dbReference type="Gene3D" id="3.40.50.300">
    <property type="entry name" value="P-loop containing nucleotide triphosphate hydrolases"/>
    <property type="match status" value="1"/>
</dbReference>
<dbReference type="RefSeq" id="WP_091106201.1">
    <property type="nucleotide sequence ID" value="NZ_FOBF01000063.1"/>
</dbReference>
<dbReference type="Pfam" id="PF01695">
    <property type="entry name" value="IstB_IS21"/>
    <property type="match status" value="1"/>
</dbReference>
<accession>A0A1H8KF19</accession>
<gene>
    <name evidence="2" type="ORF">SAMN05660976_08591</name>
</gene>
<dbReference type="GO" id="GO:0006260">
    <property type="term" value="P:DNA replication"/>
    <property type="evidence" value="ECO:0007669"/>
    <property type="project" value="TreeGrafter"/>
</dbReference>
<dbReference type="GO" id="GO:0005524">
    <property type="term" value="F:ATP binding"/>
    <property type="evidence" value="ECO:0007669"/>
    <property type="project" value="InterPro"/>
</dbReference>
<dbReference type="AlphaFoldDB" id="A0A1H8KF19"/>
<dbReference type="SUPFAM" id="SSF52540">
    <property type="entry name" value="P-loop containing nucleoside triphosphate hydrolases"/>
    <property type="match status" value="1"/>
</dbReference>
<dbReference type="InterPro" id="IPR027417">
    <property type="entry name" value="P-loop_NTPase"/>
</dbReference>
<protein>
    <submittedName>
        <fullName evidence="2">DNA replication protein DnaC</fullName>
    </submittedName>
</protein>
<dbReference type="Proteomes" id="UP000198953">
    <property type="component" value="Unassembled WGS sequence"/>
</dbReference>
<name>A0A1H8KF19_9ACTN</name>
<dbReference type="EMBL" id="FOBF01000063">
    <property type="protein sequence ID" value="SEN91573.1"/>
    <property type="molecule type" value="Genomic_DNA"/>
</dbReference>
<feature type="domain" description="IstB-like ATP-binding" evidence="1">
    <location>
        <begin position="37"/>
        <end position="183"/>
    </location>
</feature>
<dbReference type="PANTHER" id="PTHR30050:SF4">
    <property type="entry name" value="ATP-BINDING PROTEIN RV3427C IN INSERTION SEQUENCE-RELATED"/>
    <property type="match status" value="1"/>
</dbReference>
<organism evidence="2 3">
    <name type="scientific">Nonomuraea pusilla</name>
    <dbReference type="NCBI Taxonomy" id="46177"/>
    <lineage>
        <taxon>Bacteria</taxon>
        <taxon>Bacillati</taxon>
        <taxon>Actinomycetota</taxon>
        <taxon>Actinomycetes</taxon>
        <taxon>Streptosporangiales</taxon>
        <taxon>Streptosporangiaceae</taxon>
        <taxon>Nonomuraea</taxon>
    </lineage>
</organism>